<name>A0A4R8Y057_9MICO</name>
<gene>
    <name evidence="1" type="ORF">E3T23_01795</name>
</gene>
<evidence type="ECO:0000313" key="2">
    <source>
        <dbReference type="Proteomes" id="UP000298433"/>
    </source>
</evidence>
<protein>
    <submittedName>
        <fullName evidence="1">Uncharacterized protein</fullName>
    </submittedName>
</protein>
<dbReference type="Proteomes" id="UP000298433">
    <property type="component" value="Unassembled WGS sequence"/>
</dbReference>
<organism evidence="1 2">
    <name type="scientific">Cryobacterium cheniae</name>
    <dbReference type="NCBI Taxonomy" id="1259262"/>
    <lineage>
        <taxon>Bacteria</taxon>
        <taxon>Bacillati</taxon>
        <taxon>Actinomycetota</taxon>
        <taxon>Actinomycetes</taxon>
        <taxon>Micrococcales</taxon>
        <taxon>Microbacteriaceae</taxon>
        <taxon>Cryobacterium</taxon>
    </lineage>
</organism>
<proteinExistence type="predicted"/>
<accession>A0A4R8Y057</accession>
<dbReference type="RefSeq" id="WP_134368708.1">
    <property type="nucleotide sequence ID" value="NZ_SOGN01000010.1"/>
</dbReference>
<evidence type="ECO:0000313" key="1">
    <source>
        <dbReference type="EMBL" id="TFC83718.1"/>
    </source>
</evidence>
<dbReference type="EMBL" id="SOGN01000010">
    <property type="protein sequence ID" value="TFC83718.1"/>
    <property type="molecule type" value="Genomic_DNA"/>
</dbReference>
<keyword evidence="2" id="KW-1185">Reference proteome</keyword>
<reference evidence="1 2" key="1">
    <citation type="submission" date="2019-03" db="EMBL/GenBank/DDBJ databases">
        <title>Genomics of glacier-inhabiting Cryobacterium strains.</title>
        <authorList>
            <person name="Liu Q."/>
            <person name="Xin Y.-H."/>
        </authorList>
    </citation>
    <scope>NUCLEOTIDE SEQUENCE [LARGE SCALE GENOMIC DNA]</scope>
    <source>
        <strain evidence="1 2">TMT2-48-2</strain>
    </source>
</reference>
<comment type="caution">
    <text evidence="1">The sequence shown here is derived from an EMBL/GenBank/DDBJ whole genome shotgun (WGS) entry which is preliminary data.</text>
</comment>
<dbReference type="AlphaFoldDB" id="A0A4R8Y057"/>
<sequence>MTNNKTRSLRFRELVTLILRADGLSVIRKPEFKRLSEAVLHELEAGDIQGIPAWLINTRNEMKRDLSGALDEARLDAVRDGKAQSAVVWYRPGRTTGEAYVVMTLDTFSGVLLRELEHQS</sequence>
<dbReference type="OrthoDB" id="5120681at2"/>